<dbReference type="OrthoDB" id="40002at2157"/>
<dbReference type="AlphaFoldDB" id="A0A371R5N1"/>
<protein>
    <submittedName>
        <fullName evidence="2">Uncharacterized protein</fullName>
    </submittedName>
</protein>
<proteinExistence type="predicted"/>
<name>A0A371R5N1_9CREN</name>
<dbReference type="Gene3D" id="3.10.20.270">
    <property type="entry name" value="TmoB-like"/>
    <property type="match status" value="1"/>
</dbReference>
<accession>A0A371R5N1</accession>
<evidence type="ECO:0000313" key="3">
    <source>
        <dbReference type="Proteomes" id="UP000256877"/>
    </source>
</evidence>
<dbReference type="InterPro" id="IPR036713">
    <property type="entry name" value="TmoB-like_sf"/>
</dbReference>
<evidence type="ECO:0000313" key="2">
    <source>
        <dbReference type="EMBL" id="RFA99373.1"/>
    </source>
</evidence>
<dbReference type="Proteomes" id="UP000256877">
    <property type="component" value="Unassembled WGS sequence"/>
</dbReference>
<gene>
    <name evidence="1" type="ORF">CGL51_02840</name>
    <name evidence="2" type="ORF">CGL52_04025</name>
</gene>
<reference evidence="3 4" key="1">
    <citation type="submission" date="2017-07" db="EMBL/GenBank/DDBJ databases">
        <title>Draft genome sequence of aerobic hyperthermophilic archaea, Pyrobaculum aerophilum YKB31 and YKB32.</title>
        <authorList>
            <person name="Mochizuki T."/>
            <person name="Berliner A.J."/>
            <person name="Yoshida-Takashima Y."/>
            <person name="Takaki Y."/>
            <person name="Nunoura T."/>
            <person name="Takai K."/>
        </authorList>
    </citation>
    <scope>NUCLEOTIDE SEQUENCE [LARGE SCALE GENOMIC DNA]</scope>
    <source>
        <strain evidence="1 4">YKB31</strain>
        <strain evidence="2 3">YKB32</strain>
    </source>
</reference>
<dbReference type="EMBL" id="NMUF01000007">
    <property type="protein sequence ID" value="RFA99373.1"/>
    <property type="molecule type" value="Genomic_DNA"/>
</dbReference>
<dbReference type="EMBL" id="NMUE01000005">
    <property type="protein sequence ID" value="RFA97606.1"/>
    <property type="molecule type" value="Genomic_DNA"/>
</dbReference>
<sequence>MSAIPTIFLHEEDFVWQVFFVPAEFTVKQAADFLMSLIVNATVWPKNKEVRIVKYYSGEVLDPNAKFGEVVKPGEPLLLVWWPPKEEWWRKKDDETFRLVRETEELMRTKAPRSPMNIYREEFERLSIIRRLEREGKI</sequence>
<evidence type="ECO:0000313" key="4">
    <source>
        <dbReference type="Proteomes" id="UP000257123"/>
    </source>
</evidence>
<evidence type="ECO:0000313" key="1">
    <source>
        <dbReference type="EMBL" id="RFA97606.1"/>
    </source>
</evidence>
<comment type="caution">
    <text evidence="2">The sequence shown here is derived from an EMBL/GenBank/DDBJ whole genome shotgun (WGS) entry which is preliminary data.</text>
</comment>
<dbReference type="Proteomes" id="UP000257123">
    <property type="component" value="Unassembled WGS sequence"/>
</dbReference>
<dbReference type="RefSeq" id="WP_116420628.1">
    <property type="nucleotide sequence ID" value="NZ_NMUE01000005.1"/>
</dbReference>
<organism evidence="2 3">
    <name type="scientific">Pyrobaculum aerophilum</name>
    <dbReference type="NCBI Taxonomy" id="13773"/>
    <lineage>
        <taxon>Archaea</taxon>
        <taxon>Thermoproteota</taxon>
        <taxon>Thermoprotei</taxon>
        <taxon>Thermoproteales</taxon>
        <taxon>Thermoproteaceae</taxon>
        <taxon>Pyrobaculum</taxon>
    </lineage>
</organism>